<evidence type="ECO:0008006" key="5">
    <source>
        <dbReference type="Google" id="ProtNLM"/>
    </source>
</evidence>
<feature type="compositionally biased region" description="Polar residues" evidence="1">
    <location>
        <begin position="251"/>
        <end position="266"/>
    </location>
</feature>
<feature type="transmembrane region" description="Helical" evidence="2">
    <location>
        <begin position="187"/>
        <end position="207"/>
    </location>
</feature>
<sequence length="266" mass="30310">MFRERKIPEALQKVAWCFAIASGLCCVCIKGPWYRTSAPTTEFGKLCTAFFDRILWSVFLAWVTLACATGRGGFVASSLSWRALRPLSRLAFGMYIVHMPFMQFTLHISRERMFFSHFFISGRPRQGACGATALIRSASRGQRVLEVESKFSTEKRPKPLIFTSKYIHIEVFSDDHRHILLAHRTEVSFAMVVLTWGFLFTYLLYVYCEAPACRIIELLFRAREQAKGGVNIRSEKAHDIGRNKKLPPKRTQPNLGSAATNALNHH</sequence>
<dbReference type="PANTHER" id="PTHR11161">
    <property type="entry name" value="O-ACYLTRANSFERASE"/>
    <property type="match status" value="1"/>
</dbReference>
<comment type="caution">
    <text evidence="3">The sequence shown here is derived from an EMBL/GenBank/DDBJ whole genome shotgun (WGS) entry which is preliminary data.</text>
</comment>
<reference evidence="3" key="2">
    <citation type="submission" date="2021-09" db="EMBL/GenBank/DDBJ databases">
        <authorList>
            <person name="Jia N."/>
            <person name="Wang J."/>
            <person name="Shi W."/>
            <person name="Du L."/>
            <person name="Sun Y."/>
            <person name="Zhan W."/>
            <person name="Jiang J."/>
            <person name="Wang Q."/>
            <person name="Zhang B."/>
            <person name="Ji P."/>
            <person name="Sakyi L.B."/>
            <person name="Cui X."/>
            <person name="Yuan T."/>
            <person name="Jiang B."/>
            <person name="Yang W."/>
            <person name="Lam T.T.-Y."/>
            <person name="Chang Q."/>
            <person name="Ding S."/>
            <person name="Wang X."/>
            <person name="Zhu J."/>
            <person name="Ruan X."/>
            <person name="Zhao L."/>
            <person name="Wei J."/>
            <person name="Que T."/>
            <person name="Du C."/>
            <person name="Cheng J."/>
            <person name="Dai P."/>
            <person name="Han X."/>
            <person name="Huang E."/>
            <person name="Gao Y."/>
            <person name="Liu J."/>
            <person name="Shao H."/>
            <person name="Ye R."/>
            <person name="Li L."/>
            <person name="Wei W."/>
            <person name="Wang X."/>
            <person name="Wang C."/>
            <person name="Huo Q."/>
            <person name="Li W."/>
            <person name="Guo W."/>
            <person name="Chen H."/>
            <person name="Chen S."/>
            <person name="Zhou L."/>
            <person name="Zhou L."/>
            <person name="Ni X."/>
            <person name="Tian J."/>
            <person name="Zhou Y."/>
            <person name="Sheng Y."/>
            <person name="Liu T."/>
            <person name="Pan Y."/>
            <person name="Xia L."/>
            <person name="Li J."/>
            <person name="Zhao F."/>
            <person name="Cao W."/>
        </authorList>
    </citation>
    <scope>NUCLEOTIDE SEQUENCE</scope>
    <source>
        <strain evidence="3">Rsan-2018</strain>
        <tissue evidence="3">Larvae</tissue>
    </source>
</reference>
<accession>A0A9D4QK15</accession>
<dbReference type="PANTHER" id="PTHR11161:SF0">
    <property type="entry name" value="O-ACYLTRANSFERASE LIKE PROTEIN"/>
    <property type="match status" value="1"/>
</dbReference>
<protein>
    <recommendedName>
        <fullName evidence="5">Acyltransferase 3 domain-containing protein</fullName>
    </recommendedName>
</protein>
<keyword evidence="2" id="KW-0812">Transmembrane</keyword>
<feature type="transmembrane region" description="Helical" evidence="2">
    <location>
        <begin position="54"/>
        <end position="79"/>
    </location>
</feature>
<keyword evidence="2" id="KW-1133">Transmembrane helix</keyword>
<evidence type="ECO:0000313" key="4">
    <source>
        <dbReference type="Proteomes" id="UP000821837"/>
    </source>
</evidence>
<gene>
    <name evidence="3" type="ORF">HPB52_006917</name>
</gene>
<name>A0A9D4QK15_RHISA</name>
<reference evidence="3" key="1">
    <citation type="journal article" date="2020" name="Cell">
        <title>Large-Scale Comparative Analyses of Tick Genomes Elucidate Their Genetic Diversity and Vector Capacities.</title>
        <authorList>
            <consortium name="Tick Genome and Microbiome Consortium (TIGMIC)"/>
            <person name="Jia N."/>
            <person name="Wang J."/>
            <person name="Shi W."/>
            <person name="Du L."/>
            <person name="Sun Y."/>
            <person name="Zhan W."/>
            <person name="Jiang J.F."/>
            <person name="Wang Q."/>
            <person name="Zhang B."/>
            <person name="Ji P."/>
            <person name="Bell-Sakyi L."/>
            <person name="Cui X.M."/>
            <person name="Yuan T.T."/>
            <person name="Jiang B.G."/>
            <person name="Yang W.F."/>
            <person name="Lam T.T."/>
            <person name="Chang Q.C."/>
            <person name="Ding S.J."/>
            <person name="Wang X.J."/>
            <person name="Zhu J.G."/>
            <person name="Ruan X.D."/>
            <person name="Zhao L."/>
            <person name="Wei J.T."/>
            <person name="Ye R.Z."/>
            <person name="Que T.C."/>
            <person name="Du C.H."/>
            <person name="Zhou Y.H."/>
            <person name="Cheng J.X."/>
            <person name="Dai P.F."/>
            <person name="Guo W.B."/>
            <person name="Han X.H."/>
            <person name="Huang E.J."/>
            <person name="Li L.F."/>
            <person name="Wei W."/>
            <person name="Gao Y.C."/>
            <person name="Liu J.Z."/>
            <person name="Shao H.Z."/>
            <person name="Wang X."/>
            <person name="Wang C.C."/>
            <person name="Yang T.C."/>
            <person name="Huo Q.B."/>
            <person name="Li W."/>
            <person name="Chen H.Y."/>
            <person name="Chen S.E."/>
            <person name="Zhou L.G."/>
            <person name="Ni X.B."/>
            <person name="Tian J.H."/>
            <person name="Sheng Y."/>
            <person name="Liu T."/>
            <person name="Pan Y.S."/>
            <person name="Xia L.Y."/>
            <person name="Li J."/>
            <person name="Zhao F."/>
            <person name="Cao W.C."/>
        </authorList>
    </citation>
    <scope>NUCLEOTIDE SEQUENCE</scope>
    <source>
        <strain evidence="3">Rsan-2018</strain>
    </source>
</reference>
<evidence type="ECO:0000256" key="2">
    <source>
        <dbReference type="SAM" id="Phobius"/>
    </source>
</evidence>
<keyword evidence="2" id="KW-0472">Membrane</keyword>
<feature type="transmembrane region" description="Helical" evidence="2">
    <location>
        <begin position="14"/>
        <end position="34"/>
    </location>
</feature>
<feature type="compositionally biased region" description="Basic and acidic residues" evidence="1">
    <location>
        <begin position="233"/>
        <end position="242"/>
    </location>
</feature>
<dbReference type="AlphaFoldDB" id="A0A9D4QK15"/>
<dbReference type="EMBL" id="JABSTV010001245">
    <property type="protein sequence ID" value="KAH7982736.1"/>
    <property type="molecule type" value="Genomic_DNA"/>
</dbReference>
<evidence type="ECO:0000256" key="1">
    <source>
        <dbReference type="SAM" id="MobiDB-lite"/>
    </source>
</evidence>
<dbReference type="Proteomes" id="UP000821837">
    <property type="component" value="Chromosome 1"/>
</dbReference>
<evidence type="ECO:0000313" key="3">
    <source>
        <dbReference type="EMBL" id="KAH7982736.1"/>
    </source>
</evidence>
<feature type="region of interest" description="Disordered" evidence="1">
    <location>
        <begin position="233"/>
        <end position="266"/>
    </location>
</feature>
<organism evidence="3 4">
    <name type="scientific">Rhipicephalus sanguineus</name>
    <name type="common">Brown dog tick</name>
    <name type="synonym">Ixodes sanguineus</name>
    <dbReference type="NCBI Taxonomy" id="34632"/>
    <lineage>
        <taxon>Eukaryota</taxon>
        <taxon>Metazoa</taxon>
        <taxon>Ecdysozoa</taxon>
        <taxon>Arthropoda</taxon>
        <taxon>Chelicerata</taxon>
        <taxon>Arachnida</taxon>
        <taxon>Acari</taxon>
        <taxon>Parasitiformes</taxon>
        <taxon>Ixodida</taxon>
        <taxon>Ixodoidea</taxon>
        <taxon>Ixodidae</taxon>
        <taxon>Rhipicephalinae</taxon>
        <taxon>Rhipicephalus</taxon>
        <taxon>Rhipicephalus</taxon>
    </lineage>
</organism>
<proteinExistence type="predicted"/>
<dbReference type="InterPro" id="IPR052728">
    <property type="entry name" value="O2_lipid_transport_reg"/>
</dbReference>
<keyword evidence="4" id="KW-1185">Reference proteome</keyword>